<comment type="caution">
    <text evidence="7">The sequence shown here is derived from an EMBL/GenBank/DDBJ whole genome shotgun (WGS) entry which is preliminary data.</text>
</comment>
<feature type="region of interest" description="Disordered" evidence="5">
    <location>
        <begin position="146"/>
        <end position="165"/>
    </location>
</feature>
<evidence type="ECO:0000256" key="2">
    <source>
        <dbReference type="ARBA" id="ARBA00022723"/>
    </source>
</evidence>
<dbReference type="Gene3D" id="3.50.50.60">
    <property type="entry name" value="FAD/NAD(P)-binding domain"/>
    <property type="match status" value="2"/>
</dbReference>
<evidence type="ECO:0000256" key="5">
    <source>
        <dbReference type="SAM" id="MobiDB-lite"/>
    </source>
</evidence>
<dbReference type="Pfam" id="PF00355">
    <property type="entry name" value="Rieske"/>
    <property type="match status" value="1"/>
</dbReference>
<evidence type="ECO:0000259" key="6">
    <source>
        <dbReference type="PROSITE" id="PS51296"/>
    </source>
</evidence>
<dbReference type="Pfam" id="PF01266">
    <property type="entry name" value="DAO"/>
    <property type="match status" value="2"/>
</dbReference>
<dbReference type="InterPro" id="IPR038010">
    <property type="entry name" value="YhfW_C"/>
</dbReference>
<organism evidence="7 8">
    <name type="scientific">Sporothrix eucalyptigena</name>
    <dbReference type="NCBI Taxonomy" id="1812306"/>
    <lineage>
        <taxon>Eukaryota</taxon>
        <taxon>Fungi</taxon>
        <taxon>Dikarya</taxon>
        <taxon>Ascomycota</taxon>
        <taxon>Pezizomycotina</taxon>
        <taxon>Sordariomycetes</taxon>
        <taxon>Sordariomycetidae</taxon>
        <taxon>Ophiostomatales</taxon>
        <taxon>Ophiostomataceae</taxon>
        <taxon>Sporothrix</taxon>
    </lineage>
</organism>
<dbReference type="Gene3D" id="2.102.10.10">
    <property type="entry name" value="Rieske [2Fe-2S] iron-sulphur domain"/>
    <property type="match status" value="1"/>
</dbReference>
<gene>
    <name evidence="7" type="ORF">SEUCBS140593_007022</name>
</gene>
<keyword evidence="4" id="KW-0411">Iron-sulfur</keyword>
<dbReference type="InterPro" id="IPR006076">
    <property type="entry name" value="FAD-dep_OxRdtase"/>
</dbReference>
<evidence type="ECO:0000256" key="3">
    <source>
        <dbReference type="ARBA" id="ARBA00023004"/>
    </source>
</evidence>
<proteinExistence type="predicted"/>
<evidence type="ECO:0000256" key="1">
    <source>
        <dbReference type="ARBA" id="ARBA00022714"/>
    </source>
</evidence>
<keyword evidence="3" id="KW-0408">Iron</keyword>
<dbReference type="PANTHER" id="PTHR13847:SF281">
    <property type="entry name" value="FAD DEPENDENT OXIDOREDUCTASE DOMAIN-CONTAINING PROTEIN"/>
    <property type="match status" value="1"/>
</dbReference>
<feature type="compositionally biased region" description="Polar residues" evidence="5">
    <location>
        <begin position="154"/>
        <end position="165"/>
    </location>
</feature>
<dbReference type="InterPro" id="IPR036922">
    <property type="entry name" value="Rieske_2Fe-2S_sf"/>
</dbReference>
<dbReference type="InterPro" id="IPR036188">
    <property type="entry name" value="FAD/NAD-bd_sf"/>
</dbReference>
<dbReference type="EMBL" id="CAWUHD010000081">
    <property type="protein sequence ID" value="CAK7228766.1"/>
    <property type="molecule type" value="Genomic_DNA"/>
</dbReference>
<reference evidence="7 8" key="1">
    <citation type="submission" date="2024-01" db="EMBL/GenBank/DDBJ databases">
        <authorList>
            <person name="Allen C."/>
            <person name="Tagirdzhanova G."/>
        </authorList>
    </citation>
    <scope>NUCLEOTIDE SEQUENCE [LARGE SCALE GENOMIC DNA]</scope>
</reference>
<dbReference type="SUPFAM" id="SSF50022">
    <property type="entry name" value="ISP domain"/>
    <property type="match status" value="1"/>
</dbReference>
<dbReference type="SUPFAM" id="SSF51905">
    <property type="entry name" value="FAD/NAD(P)-binding domain"/>
    <property type="match status" value="1"/>
</dbReference>
<dbReference type="InterPro" id="IPR017941">
    <property type="entry name" value="Rieske_2Fe-2S"/>
</dbReference>
<protein>
    <recommendedName>
        <fullName evidence="6">Rieske domain-containing protein</fullName>
    </recommendedName>
</protein>
<sequence length="424" mass="46351">MPSGCTLTLTATDRSSASSYRTKNATHTWAIAQVGNIVEKLGIDCEYRRVPGYEISQYPRGDAKHDKDLEQLKTEAELASQLGVHAAFQPDLEVGGWLADRPDQRGGAVFQNQAAFHPPKYLIGILEWLKKQDNFECYTNTRVTSVDDDKNKPAANSLSSPGSATTAPTAFALRIPKGTVEDCFVYDSAKEHKYVRLTRCDDENDYLVVGGCDHEVGHEAPDDGRFEELETWARERFPVKDGGADYRWSGQIQEPVDYMAYIGKNQGNECVYIVTGDSGNGLTHGVIAGRLIADEIDGVTNSWATLYSPKRVASVLSSAGSVLTHGLKINAQYKRHLQSDLQDIEDLLPGEGGVLNSKTSKPVAVYRDESGKVSRMSAQCPHLKGVVCWNAVEKSFDCPVHGSRFSNEGVCVMGPAKANLTAVE</sequence>
<dbReference type="PROSITE" id="PS51296">
    <property type="entry name" value="RIESKE"/>
    <property type="match status" value="1"/>
</dbReference>
<evidence type="ECO:0000313" key="7">
    <source>
        <dbReference type="EMBL" id="CAK7228766.1"/>
    </source>
</evidence>
<dbReference type="Gene3D" id="3.30.9.10">
    <property type="entry name" value="D-Amino Acid Oxidase, subunit A, domain 2"/>
    <property type="match status" value="2"/>
</dbReference>
<feature type="domain" description="Rieske" evidence="6">
    <location>
        <begin position="339"/>
        <end position="424"/>
    </location>
</feature>
<accession>A0ABP0CBB1</accession>
<keyword evidence="1" id="KW-0001">2Fe-2S</keyword>
<name>A0ABP0CBB1_9PEZI</name>
<dbReference type="PANTHER" id="PTHR13847">
    <property type="entry name" value="SARCOSINE DEHYDROGENASE-RELATED"/>
    <property type="match status" value="1"/>
</dbReference>
<dbReference type="Proteomes" id="UP001642482">
    <property type="component" value="Unassembled WGS sequence"/>
</dbReference>
<evidence type="ECO:0000313" key="8">
    <source>
        <dbReference type="Proteomes" id="UP001642482"/>
    </source>
</evidence>
<keyword evidence="2" id="KW-0479">Metal-binding</keyword>
<keyword evidence="8" id="KW-1185">Reference proteome</keyword>
<dbReference type="CDD" id="cd03477">
    <property type="entry name" value="Rieske_YhfW_C"/>
    <property type="match status" value="1"/>
</dbReference>
<evidence type="ECO:0000256" key="4">
    <source>
        <dbReference type="ARBA" id="ARBA00023014"/>
    </source>
</evidence>